<dbReference type="Proteomes" id="UP000236725">
    <property type="component" value="Unassembled WGS sequence"/>
</dbReference>
<accession>A0A8G2BZ23</accession>
<protein>
    <recommendedName>
        <fullName evidence="3">DUF3868 domain-containing protein</fullName>
    </recommendedName>
</protein>
<dbReference type="InterPro" id="IPR011990">
    <property type="entry name" value="TPR-like_helical_dom_sf"/>
</dbReference>
<evidence type="ECO:0008006" key="3">
    <source>
        <dbReference type="Google" id="ProtNLM"/>
    </source>
</evidence>
<name>A0A8G2BZ23_9BACT</name>
<proteinExistence type="predicted"/>
<evidence type="ECO:0000313" key="2">
    <source>
        <dbReference type="Proteomes" id="UP000236725"/>
    </source>
</evidence>
<organism evidence="1 2">
    <name type="scientific">Parabacteroides chinchillae</name>
    <dbReference type="NCBI Taxonomy" id="871327"/>
    <lineage>
        <taxon>Bacteria</taxon>
        <taxon>Pseudomonadati</taxon>
        <taxon>Bacteroidota</taxon>
        <taxon>Bacteroidia</taxon>
        <taxon>Bacteroidales</taxon>
        <taxon>Tannerellaceae</taxon>
        <taxon>Parabacteroides</taxon>
    </lineage>
</organism>
<reference evidence="1 2" key="1">
    <citation type="submission" date="2016-10" db="EMBL/GenBank/DDBJ databases">
        <authorList>
            <person name="Varghese N."/>
            <person name="Submissions S."/>
        </authorList>
    </citation>
    <scope>NUCLEOTIDE SEQUENCE [LARGE SCALE GENOMIC DNA]</scope>
    <source>
        <strain evidence="1 2">DSM 29073</strain>
    </source>
</reference>
<comment type="caution">
    <text evidence="1">The sequence shown here is derived from an EMBL/GenBank/DDBJ whole genome shotgun (WGS) entry which is preliminary data.</text>
</comment>
<keyword evidence="2" id="KW-1185">Reference proteome</keyword>
<sequence length="545" mass="61559">MGIYIVLWHADDTDHTDLRRFLFKGHLSASICGCLCHLRAIILLIALLLSSPTIHADSKKTVSGSEIGIRIIPQQMAVRDDSVRIDLKIIAHGIRIPSEQSLSLVPELHYKGKRVVLPPVVLSGSQRARFDRREETVDPSRRGLDPYHVWVGVKRGSSYNLRYRVSIPYASWMEHSSLLLRQISKDCCTELVLATDVLTKDINLTPPCSQPGVQPPALASVPAVRVIREVESSAFSDMVNFLIPEEEVVKVRTSSATAYIDYPKGGSVVDPSFGNNKRELSKIDDLLQPLLQNDLARFRHIQITGYSSPDGAYYDNETLSKHRSEGFKKYLSGHYDLQDCPLLTSWVGEDWDGLRSLVDSSGLPYKKAVGFIIDNYGIFEGRERYLMELDGGAPYKELLKNYFPKLRRIELMVAYEVRNVSDREASKLLYTHPDLLSLEEIMGVSHFYRPGTTQFREVYEIAANLYPDDVTASVNAAAAVLLVGDTKSARMYLDRFKDNPLTYNNYGVLCFIEGNRAEAEYYFRKALAVDAPKARENLMRLEVKR</sequence>
<dbReference type="AlphaFoldDB" id="A0A8G2BZ23"/>
<dbReference type="InterPro" id="IPR036737">
    <property type="entry name" value="OmpA-like_sf"/>
</dbReference>
<dbReference type="Gene3D" id="1.25.40.10">
    <property type="entry name" value="Tetratricopeptide repeat domain"/>
    <property type="match status" value="1"/>
</dbReference>
<dbReference type="EMBL" id="FNVS01000026">
    <property type="protein sequence ID" value="SEG27507.1"/>
    <property type="molecule type" value="Genomic_DNA"/>
</dbReference>
<dbReference type="RefSeq" id="WP_103984429.1">
    <property type="nucleotide sequence ID" value="NZ_FNVS01000026.1"/>
</dbReference>
<evidence type="ECO:0000313" key="1">
    <source>
        <dbReference type="EMBL" id="SEG27507.1"/>
    </source>
</evidence>
<gene>
    <name evidence="1" type="ORF">SAMN05444001_12618</name>
</gene>
<dbReference type="SUPFAM" id="SSF103088">
    <property type="entry name" value="OmpA-like"/>
    <property type="match status" value="1"/>
</dbReference>
<dbReference type="SUPFAM" id="SSF48452">
    <property type="entry name" value="TPR-like"/>
    <property type="match status" value="1"/>
</dbReference>